<feature type="compositionally biased region" description="Basic and acidic residues" evidence="15">
    <location>
        <begin position="354"/>
        <end position="367"/>
    </location>
</feature>
<dbReference type="InterPro" id="IPR021063">
    <property type="entry name" value="NEMO_N"/>
</dbReference>
<keyword evidence="4 13" id="KW-0963">Cytoplasm</keyword>
<evidence type="ECO:0000256" key="1">
    <source>
        <dbReference type="ARBA" id="ARBA00004419"/>
    </source>
</evidence>
<dbReference type="Pfam" id="PF16516">
    <property type="entry name" value="CC2-LZ"/>
    <property type="match status" value="1"/>
</dbReference>
<dbReference type="Pfam" id="PF18414">
    <property type="entry name" value="zf_C2H2_10"/>
    <property type="match status" value="1"/>
</dbReference>
<feature type="region of interest" description="Disordered" evidence="15">
    <location>
        <begin position="1"/>
        <end position="21"/>
    </location>
</feature>
<evidence type="ECO:0000256" key="14">
    <source>
        <dbReference type="SAM" id="Coils"/>
    </source>
</evidence>
<proteinExistence type="predicted"/>
<evidence type="ECO:0000256" key="7">
    <source>
        <dbReference type="ARBA" id="ARBA00022771"/>
    </source>
</evidence>
<evidence type="ECO:0000256" key="13">
    <source>
        <dbReference type="RuleBase" id="RU367122"/>
    </source>
</evidence>
<evidence type="ECO:0000313" key="18">
    <source>
        <dbReference type="Proteomes" id="UP000007635"/>
    </source>
</evidence>
<feature type="compositionally biased region" description="Basic and acidic residues" evidence="15">
    <location>
        <begin position="335"/>
        <end position="346"/>
    </location>
</feature>
<evidence type="ECO:0000256" key="9">
    <source>
        <dbReference type="ARBA" id="ARBA00023034"/>
    </source>
</evidence>
<evidence type="ECO:0000256" key="10">
    <source>
        <dbReference type="ARBA" id="ARBA00023054"/>
    </source>
</evidence>
<dbReference type="Gene3D" id="1.20.5.990">
    <property type="entry name" value="Nemo cc2-lz domain - 1d5 darpin complex"/>
    <property type="match status" value="1"/>
</dbReference>
<dbReference type="Bgee" id="ENSGACG00000019156">
    <property type="expression patterns" value="Expressed in pharyngeal gill and 13 other cell types or tissues"/>
</dbReference>
<dbReference type="GO" id="GO:0008270">
    <property type="term" value="F:zinc ion binding"/>
    <property type="evidence" value="ECO:0007669"/>
    <property type="project" value="UniProtKB-KW"/>
</dbReference>
<feature type="region of interest" description="Disordered" evidence="15">
    <location>
        <begin position="335"/>
        <end position="367"/>
    </location>
</feature>
<dbReference type="GO" id="GO:0005776">
    <property type="term" value="C:autophagosome"/>
    <property type="evidence" value="ECO:0007669"/>
    <property type="project" value="UniProtKB-SubCell"/>
</dbReference>
<keyword evidence="7 12" id="KW-0863">Zinc-finger</keyword>
<feature type="compositionally biased region" description="Polar residues" evidence="15">
    <location>
        <begin position="1"/>
        <end position="14"/>
    </location>
</feature>
<sequence length="647" mass="73290">MISASSARQTSLSGRHSEGSWHPCVKVSRCAKTPSAARRRVVEDIPKSPKGIVGCCAWFPYVSDVVRHKPRSSTTLLDTFRSSLRVCVYLWRKVSDHVHFHILHSGAMASEGPMMNGDISRSPGQSGALEETLQQMNILIQENRDLKEALRQTNLMMKDRFEGLSAWREKQREERDFLENKLEDARGRMEALTLQNQELGKRRVGDGRTEAALGSVLAVSSNQNAELEALRAQVSRLQAEKNDLVAMNSELQLKTDQDSHEDSFIEIIRVSDDGVDGVSGACGLERSRRPDLSMTASRLESEEMTVSQLLQSLRNETQRGERLQGELQASAARISELEKRKTDVEKSTQTPQTETKEDSGKEEKAASEVENLKCQMMTLFKDLQQAQSKLYEAEGMKKNLQDRCREVEQDVVTLKAQLGEKQAVQSENSRLKLQVDSMQSQTQMEQRKAGEERTNLAQLKDAYTKLFEDYNELKEEKKKRESLMVQKEVVEEMQERLSSAEEALAAKQNHIDQMKQEIFSKEEKLQTISVFQAQAEVYSSDFYAERAAREKLHEERERLAAQLEYVKKQNHQLQEELDSLGRQSLNEMKKRHVPPGGNPHGATASLVGRGGADWQHQGNIPEHACPKCNDILPDLDSLQIHIMDCII</sequence>
<dbReference type="eggNOG" id="ENOG502QTG2">
    <property type="taxonomic scope" value="Eukaryota"/>
</dbReference>
<dbReference type="GO" id="GO:0070530">
    <property type="term" value="F:K63-linked polyubiquitin modification-dependent protein binding"/>
    <property type="evidence" value="ECO:0007669"/>
    <property type="project" value="InterPro"/>
</dbReference>
<accession>G3Q620</accession>
<evidence type="ECO:0000313" key="17">
    <source>
        <dbReference type="Ensembl" id="ENSGACP00000025326.2"/>
    </source>
</evidence>
<reference evidence="17 18" key="1">
    <citation type="journal article" date="2021" name="G3 (Bethesda)">
        <title>Improved contiguity of the threespine stickleback genome using long-read sequencing.</title>
        <authorList>
            <person name="Nath S."/>
            <person name="Shaw D.E."/>
            <person name="White M.A."/>
        </authorList>
    </citation>
    <scope>NUCLEOTIDE SEQUENCE [LARGE SCALE GENOMIC DNA]</scope>
    <source>
        <strain evidence="17 18">Lake Benthic</strain>
    </source>
</reference>
<evidence type="ECO:0000256" key="4">
    <source>
        <dbReference type="ARBA" id="ARBA00022490"/>
    </source>
</evidence>
<dbReference type="InParanoid" id="G3Q620"/>
<keyword evidence="10 14" id="KW-0175">Coiled coil</keyword>
<evidence type="ECO:0000256" key="12">
    <source>
        <dbReference type="PROSITE-ProRule" id="PRU01142"/>
    </source>
</evidence>
<comment type="subcellular location">
    <subcellularLocation>
        <location evidence="13">Cytoplasm</location>
        <location evidence="13">Perinuclear region</location>
    </subcellularLocation>
    <subcellularLocation>
        <location evidence="13">Golgi apparatus</location>
    </subcellularLocation>
    <subcellularLocation>
        <location evidence="2 13">Golgi apparatus</location>
        <location evidence="2 13">trans-Golgi network</location>
    </subcellularLocation>
    <subcellularLocation>
        <location evidence="1 13">Cytoplasmic vesicle</location>
        <location evidence="1 13">Autophagosome</location>
    </subcellularLocation>
    <subcellularLocation>
        <location evidence="13">Cytoplasmic vesicle</location>
    </subcellularLocation>
    <subcellularLocation>
        <location evidence="13">Recycling endosome</location>
    </subcellularLocation>
</comment>
<keyword evidence="18" id="KW-1185">Reference proteome</keyword>
<evidence type="ECO:0000256" key="3">
    <source>
        <dbReference type="ARBA" id="ARBA00018548"/>
    </source>
</evidence>
<feature type="domain" description="CCHC NOA-type" evidence="16">
    <location>
        <begin position="617"/>
        <end position="647"/>
    </location>
</feature>
<dbReference type="InterPro" id="IPR032419">
    <property type="entry name" value="CC2-LZ_dom"/>
</dbReference>
<dbReference type="STRING" id="69293.ENSGACP00000025326"/>
<dbReference type="PANTHER" id="PTHR31553">
    <property type="entry name" value="NF-KAPPA-B ESSENTIAL MODULATOR"/>
    <property type="match status" value="1"/>
</dbReference>
<dbReference type="PANTHER" id="PTHR31553:SF2">
    <property type="entry name" value="OPTINEURIN"/>
    <property type="match status" value="1"/>
</dbReference>
<keyword evidence="9 13" id="KW-0333">Golgi apparatus</keyword>
<dbReference type="GO" id="GO:0055037">
    <property type="term" value="C:recycling endosome"/>
    <property type="evidence" value="ECO:0007669"/>
    <property type="project" value="UniProtKB-SubCell"/>
</dbReference>
<evidence type="ECO:0000256" key="6">
    <source>
        <dbReference type="ARBA" id="ARBA00022753"/>
    </source>
</evidence>
<reference evidence="17" key="3">
    <citation type="submission" date="2025-09" db="UniProtKB">
        <authorList>
            <consortium name="Ensembl"/>
        </authorList>
    </citation>
    <scope>IDENTIFICATION</scope>
</reference>
<protein>
    <recommendedName>
        <fullName evidence="3 13">Optineurin</fullName>
    </recommendedName>
</protein>
<keyword evidence="8 13" id="KW-0862">Zinc</keyword>
<dbReference type="FunCoup" id="G3Q620">
    <property type="interactions" value="289"/>
</dbReference>
<comment type="function">
    <text evidence="13">May act by regulating membrane trafficking and cellular morphogenesis.</text>
</comment>
<dbReference type="Gene3D" id="1.20.5.390">
    <property type="entry name" value="L1 transposable element, trimerization domain"/>
    <property type="match status" value="2"/>
</dbReference>
<dbReference type="GO" id="GO:0048471">
    <property type="term" value="C:perinuclear region of cytoplasm"/>
    <property type="evidence" value="ECO:0007669"/>
    <property type="project" value="UniProtKB-SubCell"/>
</dbReference>
<dbReference type="PROSITE" id="PS51801">
    <property type="entry name" value="ZF_CCHC_NOA"/>
    <property type="match status" value="1"/>
</dbReference>
<reference evidence="17" key="2">
    <citation type="submission" date="2025-08" db="UniProtKB">
        <authorList>
            <consortium name="Ensembl"/>
        </authorList>
    </citation>
    <scope>IDENTIFICATION</scope>
</reference>
<dbReference type="InterPro" id="IPR034735">
    <property type="entry name" value="NEMO_ZF"/>
</dbReference>
<evidence type="ECO:0000259" key="16">
    <source>
        <dbReference type="PROSITE" id="PS51801"/>
    </source>
</evidence>
<dbReference type="GO" id="GO:0034067">
    <property type="term" value="P:protein localization to Golgi apparatus"/>
    <property type="evidence" value="ECO:0007669"/>
    <property type="project" value="TreeGrafter"/>
</dbReference>
<feature type="coiled-coil region" evidence="14">
    <location>
        <begin position="129"/>
        <end position="254"/>
    </location>
</feature>
<dbReference type="CDD" id="cd09803">
    <property type="entry name" value="UBAN"/>
    <property type="match status" value="1"/>
</dbReference>
<feature type="coiled-coil region" evidence="14">
    <location>
        <begin position="549"/>
        <end position="583"/>
    </location>
</feature>
<dbReference type="AlphaFoldDB" id="G3Q620"/>
<evidence type="ECO:0000256" key="2">
    <source>
        <dbReference type="ARBA" id="ARBA00004601"/>
    </source>
</evidence>
<evidence type="ECO:0000256" key="8">
    <source>
        <dbReference type="ARBA" id="ARBA00022833"/>
    </source>
</evidence>
<evidence type="ECO:0000256" key="5">
    <source>
        <dbReference type="ARBA" id="ARBA00022723"/>
    </source>
</evidence>
<dbReference type="InterPro" id="IPR051301">
    <property type="entry name" value="Optineurin/NFkB_EssMod"/>
</dbReference>
<evidence type="ECO:0000256" key="15">
    <source>
        <dbReference type="SAM" id="MobiDB-lite"/>
    </source>
</evidence>
<dbReference type="GO" id="GO:0005634">
    <property type="term" value="C:nucleus"/>
    <property type="evidence" value="ECO:0007669"/>
    <property type="project" value="TreeGrafter"/>
</dbReference>
<keyword evidence="5 13" id="KW-0479">Metal-binding</keyword>
<keyword evidence="6 13" id="KW-0967">Endosome</keyword>
<name>G3Q620_GASAC</name>
<dbReference type="FunFam" id="1.20.5.390:FF:000002">
    <property type="entry name" value="NF-kappa-B essential modulator isoform X1"/>
    <property type="match status" value="1"/>
</dbReference>
<dbReference type="GO" id="GO:0043122">
    <property type="term" value="P:regulation of canonical NF-kappaB signal transduction"/>
    <property type="evidence" value="ECO:0007669"/>
    <property type="project" value="TreeGrafter"/>
</dbReference>
<dbReference type="Ensembl" id="ENSGACT00000025375.2">
    <property type="protein sequence ID" value="ENSGACP00000025326.2"/>
    <property type="gene ID" value="ENSGACG00000019156.2"/>
</dbReference>
<evidence type="ECO:0000256" key="11">
    <source>
        <dbReference type="ARBA" id="ARBA00023329"/>
    </source>
</evidence>
<keyword evidence="11 13" id="KW-0968">Cytoplasmic vesicle</keyword>
<dbReference type="OMA" id="DMKQEMF"/>
<dbReference type="Pfam" id="PF11577">
    <property type="entry name" value="NEMO"/>
    <property type="match status" value="1"/>
</dbReference>
<dbReference type="GeneTree" id="ENSGT00530000063808"/>
<organism evidence="17 18">
    <name type="scientific">Gasterosteus aculeatus aculeatus</name>
    <name type="common">three-spined stickleback</name>
    <dbReference type="NCBI Taxonomy" id="481459"/>
    <lineage>
        <taxon>Eukaryota</taxon>
        <taxon>Metazoa</taxon>
        <taxon>Chordata</taxon>
        <taxon>Craniata</taxon>
        <taxon>Vertebrata</taxon>
        <taxon>Euteleostomi</taxon>
        <taxon>Actinopterygii</taxon>
        <taxon>Neopterygii</taxon>
        <taxon>Teleostei</taxon>
        <taxon>Neoteleostei</taxon>
        <taxon>Acanthomorphata</taxon>
        <taxon>Eupercaria</taxon>
        <taxon>Perciformes</taxon>
        <taxon>Cottioidei</taxon>
        <taxon>Gasterosteales</taxon>
        <taxon>Gasterosteidae</taxon>
        <taxon>Gasterosteus</taxon>
    </lineage>
</organism>
<dbReference type="GO" id="GO:0005794">
    <property type="term" value="C:Golgi apparatus"/>
    <property type="evidence" value="ECO:0007669"/>
    <property type="project" value="UniProtKB-SubCell"/>
</dbReference>
<dbReference type="GO" id="GO:0090161">
    <property type="term" value="P:Golgi ribbon formation"/>
    <property type="evidence" value="ECO:0007669"/>
    <property type="project" value="TreeGrafter"/>
</dbReference>
<dbReference type="Proteomes" id="UP000007635">
    <property type="component" value="Chromosome IV"/>
</dbReference>